<dbReference type="InterPro" id="IPR029044">
    <property type="entry name" value="Nucleotide-diphossugar_trans"/>
</dbReference>
<evidence type="ECO:0000256" key="2">
    <source>
        <dbReference type="ARBA" id="ARBA00022676"/>
    </source>
</evidence>
<dbReference type="PANTHER" id="PTHR43179:SF12">
    <property type="entry name" value="GALACTOFURANOSYLTRANSFERASE GLFT2"/>
    <property type="match status" value="1"/>
</dbReference>
<dbReference type="CDD" id="cd00761">
    <property type="entry name" value="Glyco_tranf_GTA_type"/>
    <property type="match status" value="1"/>
</dbReference>
<dbReference type="Gene3D" id="3.90.550.10">
    <property type="entry name" value="Spore Coat Polysaccharide Biosynthesis Protein SpsA, Chain A"/>
    <property type="match status" value="3"/>
</dbReference>
<evidence type="ECO:0000259" key="4">
    <source>
        <dbReference type="Pfam" id="PF00535"/>
    </source>
</evidence>
<feature type="domain" description="Glycosyltransferase 2-like" evidence="4">
    <location>
        <begin position="11"/>
        <end position="184"/>
    </location>
</feature>
<protein>
    <submittedName>
        <fullName evidence="5">Glycosyltransferase</fullName>
    </submittedName>
</protein>
<sequence length="1634" mass="183830">MYQKNCRHCEILIPVYNGDTQVRRCITSVLKTAPSFCTVTILDDASTDWCLLDWLKQQTIQDARLKLISHQENLGFVGNVNRGLAAATSDVIVLNSDTIVTAHWVEKLYTCANSNAKIGIVCPLSNYATILSVPDMNRNNPLPTGLDISSFAQLIETCANRSYPRLPVAVGFCMLIRFAVLKQVGLLHTAFHRGYGEECDLSLRTWQAGFEIACCDDCFVYHAGEGSFATVVGMAPIKKRNEQTLQTRWPFYNQLIQCYCQINPLLDTQERIKTALCHHQGDSAPHLLQVLHAYASLGGTELHSRHIIDGIADQWRVTVLFPDVVTNPYTTFETVAHNEFVRVLKYPKHIAQDELVIFGHSASLQHSETEQIFAQLIRGGHVQIVHFQHLIGWRTLRLPLIAKTLGAKVVLSLHDYYLFCPVYDLLLPSGRSCGQHQPNANDPKCRNCLTHYTRPLITPEKLDDYLTQRHQQLKAMFACCDVIVAPSMYVKQCFAKVYGDQLTEKLQVIEHGIPHLGKPVSHKTAKQFRIGVFTNMTRRKGADLLIKAIQKLRQLDSDHRIHIQHHGGANETYRAQLAATGVTVCGSYSLATLRQLITAIDLAVVPSIYEETFCLTVAELQSLGVPVIAFAVGAINERIQDEVTGFLVTPITAEALAQRIMSLMTRNSALVQVRRQLRTTSPIKSLANNIADYAALYRHLIKTPALPLPIAIDLNELNPPLLDTIFTSIDPDWREWQQGYGTASYRQWLELNIKHPSPLGAVDATQFDLVIIETERLNNELNLTLASLKTAAQAGARVIIISHFDLPLTADEEPIKNIIWVKQPATHDLARVLNHWIVEQGRHWIALLPCGDRLAPNAIQIWSAYLQHTLSWRFIYFDEDMIAEDGRRYQGLFKPDCNLDLLRSHNIIGQCALIQRDAFIAVGGLRFYPHAGLYDLCLKLIDKHGVNCIGHIPHVIYHRHDRHLLSSPTAIETGTMKKALAAHLDRQQLSGTIHQTDVAGIFWIDYARPRRIAFTLIILTNGDGTQVAETIDNVRSIANHFTVTVLDFRQRAGSIWSALQQRKRDVSIQLVRVQAGNPVAAALNQAINHATTEFICITHDGIRFHTHHALNILWGLLTRTDVALAAPCILDSNNTIVHGYPIAGFWPFGAIGQLHAGETLGQAGYLQRNLCVQNCVTVTDRFFVLRRSAFHTIKGFNEQQFPNAWYLLDAGLRLTQAGYRNVWTPHATIVEIHEGSFYQQRRTTLNETEVANEVAHLYDHWLNELAHDPGYNPQLTLREFSCTPALHLVHQCDPVIYKNRPRVLGFPGDYAGSGHYRVIDPLQLLHTHGLVCATLTPEPRAARTPNVVELARLEPTTILLHNALYDQHLHALSLYSRYSEALRILSLDDLITDLPAWNPFRQTNYPDMERRLHEALVHCDRLLVSTEALATAYAAYHADILIIPNRLRRSRWCLDGKLVHDPALSASERKPRIGWAGAMQHEADLAWLAPVVAELSADVEWHFLGFCPSALQPYATSVTPMVDFAQYPHTLAALALDVAIAPLVLHDFNRCKSALRLLEFGILGVPVVCTDIEPYRHAPVERLPNDPAQWLAALRARIFDLTTTRADGAQLKRWVETHWLLDDDLDIWMTSLTK</sequence>
<dbReference type="Gene3D" id="3.40.50.2000">
    <property type="entry name" value="Glycogen Phosphorylase B"/>
    <property type="match status" value="3"/>
</dbReference>
<organism evidence="5 6">
    <name type="scientific">Thiospirillum jenense</name>
    <dbReference type="NCBI Taxonomy" id="1653858"/>
    <lineage>
        <taxon>Bacteria</taxon>
        <taxon>Pseudomonadati</taxon>
        <taxon>Pseudomonadota</taxon>
        <taxon>Gammaproteobacteria</taxon>
        <taxon>Chromatiales</taxon>
        <taxon>Chromatiaceae</taxon>
        <taxon>Thiospirillum</taxon>
    </lineage>
</organism>
<dbReference type="SUPFAM" id="SSF53448">
    <property type="entry name" value="Nucleotide-diphospho-sugar transferases"/>
    <property type="match status" value="3"/>
</dbReference>
<dbReference type="PANTHER" id="PTHR43179">
    <property type="entry name" value="RHAMNOSYLTRANSFERASE WBBL"/>
    <property type="match status" value="1"/>
</dbReference>
<evidence type="ECO:0000256" key="3">
    <source>
        <dbReference type="ARBA" id="ARBA00022679"/>
    </source>
</evidence>
<comment type="similarity">
    <text evidence="1">Belongs to the glycosyltransferase 2 family.</text>
</comment>
<dbReference type="Pfam" id="PF13692">
    <property type="entry name" value="Glyco_trans_1_4"/>
    <property type="match status" value="1"/>
</dbReference>
<evidence type="ECO:0000313" key="6">
    <source>
        <dbReference type="Proteomes" id="UP000548632"/>
    </source>
</evidence>
<dbReference type="Pfam" id="PF00535">
    <property type="entry name" value="Glycos_transf_2"/>
    <property type="match status" value="1"/>
</dbReference>
<reference evidence="5 6" key="1">
    <citation type="journal article" date="2020" name="Arch. Microbiol.">
        <title>The genome sequence of the giant phototrophic gammaproteobacterium Thiospirillum jenense gives insight into its physiological properties and phylogenetic relationships.</title>
        <authorList>
            <person name="Imhoff J.F."/>
            <person name="Meyer T.E."/>
            <person name="Kyndt J.A."/>
        </authorList>
    </citation>
    <scope>NUCLEOTIDE SEQUENCE [LARGE SCALE GENOMIC DNA]</scope>
    <source>
        <strain evidence="5 6">DSM 216</strain>
    </source>
</reference>
<keyword evidence="6" id="KW-1185">Reference proteome</keyword>
<dbReference type="RefSeq" id="WP_182582480.1">
    <property type="nucleotide sequence ID" value="NZ_JABVCQ010000005.1"/>
</dbReference>
<keyword evidence="2" id="KW-0328">Glycosyltransferase</keyword>
<dbReference type="InterPro" id="IPR001173">
    <property type="entry name" value="Glyco_trans_2-like"/>
</dbReference>
<dbReference type="EMBL" id="JABVCQ010000005">
    <property type="protein sequence ID" value="MBB1125278.1"/>
    <property type="molecule type" value="Genomic_DNA"/>
</dbReference>
<dbReference type="GO" id="GO:0016757">
    <property type="term" value="F:glycosyltransferase activity"/>
    <property type="evidence" value="ECO:0007669"/>
    <property type="project" value="UniProtKB-KW"/>
</dbReference>
<comment type="caution">
    <text evidence="5">The sequence shown here is derived from an EMBL/GenBank/DDBJ whole genome shotgun (WGS) entry which is preliminary data.</text>
</comment>
<accession>A0A839HDE5</accession>
<keyword evidence="3 5" id="KW-0808">Transferase</keyword>
<gene>
    <name evidence="5" type="ORF">HUK38_03405</name>
</gene>
<proteinExistence type="inferred from homology"/>
<evidence type="ECO:0000256" key="1">
    <source>
        <dbReference type="ARBA" id="ARBA00006739"/>
    </source>
</evidence>
<dbReference type="SUPFAM" id="SSF53756">
    <property type="entry name" value="UDP-Glycosyltransferase/glycogen phosphorylase"/>
    <property type="match status" value="2"/>
</dbReference>
<evidence type="ECO:0000313" key="5">
    <source>
        <dbReference type="EMBL" id="MBB1125278.1"/>
    </source>
</evidence>
<dbReference type="Proteomes" id="UP000548632">
    <property type="component" value="Unassembled WGS sequence"/>
</dbReference>
<name>A0A839HDE5_9GAMM</name>